<evidence type="ECO:0000256" key="1">
    <source>
        <dbReference type="SAM" id="Phobius"/>
    </source>
</evidence>
<feature type="transmembrane region" description="Helical" evidence="1">
    <location>
        <begin position="12"/>
        <end position="33"/>
    </location>
</feature>
<proteinExistence type="predicted"/>
<dbReference type="SUPFAM" id="SSF54523">
    <property type="entry name" value="Pili subunits"/>
    <property type="match status" value="1"/>
</dbReference>
<dbReference type="InterPro" id="IPR045584">
    <property type="entry name" value="Pilin-like"/>
</dbReference>
<reference evidence="2" key="1">
    <citation type="journal article" date="2011" name="Environ. Microbiol.">
        <title>Genomic insights into the metabolic potential of the polycyclic aromatic hydrocarbon degrading sulfate-reducing Deltaproteobacterium N47.</title>
        <authorList>
            <person name="Bergmann F."/>
            <person name="Selesi D."/>
            <person name="Weinmaier T."/>
            <person name="Tischler P."/>
            <person name="Rattei T."/>
            <person name="Meckenstock R.U."/>
        </authorList>
    </citation>
    <scope>NUCLEOTIDE SEQUENCE</scope>
</reference>
<evidence type="ECO:0000313" key="2">
    <source>
        <dbReference type="EMBL" id="CBX26999.1"/>
    </source>
</evidence>
<organism evidence="2">
    <name type="scientific">uncultured Desulfobacterium sp</name>
    <dbReference type="NCBI Taxonomy" id="201089"/>
    <lineage>
        <taxon>Bacteria</taxon>
        <taxon>Pseudomonadati</taxon>
        <taxon>Thermodesulfobacteriota</taxon>
        <taxon>Desulfobacteria</taxon>
        <taxon>Desulfobacterales</taxon>
        <taxon>Desulfobacteriaceae</taxon>
        <taxon>Desulfobacterium</taxon>
        <taxon>environmental samples</taxon>
    </lineage>
</organism>
<accession>E1Y8V5</accession>
<dbReference type="PROSITE" id="PS00409">
    <property type="entry name" value="PROKAR_NTER_METHYL"/>
    <property type="match status" value="1"/>
</dbReference>
<keyword evidence="1" id="KW-0812">Transmembrane</keyword>
<dbReference type="AlphaFoldDB" id="E1Y8V5"/>
<keyword evidence="1" id="KW-1133">Transmembrane helix</keyword>
<dbReference type="EMBL" id="FR695864">
    <property type="protein sequence ID" value="CBX26999.1"/>
    <property type="molecule type" value="Genomic_DNA"/>
</dbReference>
<dbReference type="Pfam" id="PF07963">
    <property type="entry name" value="N_methyl"/>
    <property type="match status" value="1"/>
</dbReference>
<name>E1Y8V5_9BACT</name>
<protein>
    <recommendedName>
        <fullName evidence="3">Prepilin-type N-terminal cleavage/methylation domain-containing protein</fullName>
    </recommendedName>
</protein>
<evidence type="ECO:0008006" key="3">
    <source>
        <dbReference type="Google" id="ProtNLM"/>
    </source>
</evidence>
<dbReference type="InterPro" id="IPR012902">
    <property type="entry name" value="N_methyl_site"/>
</dbReference>
<sequence length="280" mass="30330">MRCVASNKGLTLVELMVAMGLTTIVLGVIYASYTTQSRMNTKEAVVLNMQQNIRGALNLMESEIRMAGYDPKPARVFGITDIRFKDINGNPNVNGYSSITFTADNGTNPNSGNGALDSDETYTYRIYDYTSGSPAGILDLGRTIGGGGNQIAAEGIDAIGLAYAYDNDGDGKLDVSPNGNILWAIDTNNDNKLDTNLETVDDGVIDINDNIAGTAIGGSAITTDKIRAMKLWILARTKTPLLKYTDNNTYVVANRRITPNDSFKRELLETTIKCRNLGFE</sequence>
<keyword evidence="1" id="KW-0472">Membrane</keyword>
<gene>
    <name evidence="2" type="ORF">N47_A10280</name>
</gene>
<dbReference type="NCBIfam" id="TIGR02532">
    <property type="entry name" value="IV_pilin_GFxxxE"/>
    <property type="match status" value="1"/>
</dbReference>